<keyword evidence="2" id="KW-1185">Reference proteome</keyword>
<organism evidence="1 2">
    <name type="scientific">Trifolium medium</name>
    <dbReference type="NCBI Taxonomy" id="97028"/>
    <lineage>
        <taxon>Eukaryota</taxon>
        <taxon>Viridiplantae</taxon>
        <taxon>Streptophyta</taxon>
        <taxon>Embryophyta</taxon>
        <taxon>Tracheophyta</taxon>
        <taxon>Spermatophyta</taxon>
        <taxon>Magnoliopsida</taxon>
        <taxon>eudicotyledons</taxon>
        <taxon>Gunneridae</taxon>
        <taxon>Pentapetalae</taxon>
        <taxon>rosids</taxon>
        <taxon>fabids</taxon>
        <taxon>Fabales</taxon>
        <taxon>Fabaceae</taxon>
        <taxon>Papilionoideae</taxon>
        <taxon>50 kb inversion clade</taxon>
        <taxon>NPAAA clade</taxon>
        <taxon>Hologalegina</taxon>
        <taxon>IRL clade</taxon>
        <taxon>Trifolieae</taxon>
        <taxon>Trifolium</taxon>
    </lineage>
</organism>
<dbReference type="EMBL" id="LXQA010306490">
    <property type="protein sequence ID" value="MCI42594.1"/>
    <property type="molecule type" value="Genomic_DNA"/>
</dbReference>
<protein>
    <submittedName>
        <fullName evidence="1">Uncharacterized protein</fullName>
    </submittedName>
</protein>
<reference evidence="1 2" key="1">
    <citation type="journal article" date="2018" name="Front. Plant Sci.">
        <title>Red Clover (Trifolium pratense) and Zigzag Clover (T. medium) - A Picture of Genomic Similarities and Differences.</title>
        <authorList>
            <person name="Dluhosova J."/>
            <person name="Istvanek J."/>
            <person name="Nedelnik J."/>
            <person name="Repkova J."/>
        </authorList>
    </citation>
    <scope>NUCLEOTIDE SEQUENCE [LARGE SCALE GENOMIC DNA]</scope>
    <source>
        <strain evidence="2">cv. 10/8</strain>
        <tissue evidence="1">Leaf</tissue>
    </source>
</reference>
<comment type="caution">
    <text evidence="1">The sequence shown here is derived from an EMBL/GenBank/DDBJ whole genome shotgun (WGS) entry which is preliminary data.</text>
</comment>
<dbReference type="Proteomes" id="UP000265520">
    <property type="component" value="Unassembled WGS sequence"/>
</dbReference>
<sequence>RLSKLGQSRMITLGEDLQRIIPLHTIFNSGKLHNFNVVNLGSVMMELSLSSLLITANISFIE</sequence>
<feature type="non-terminal residue" evidence="1">
    <location>
        <position position="1"/>
    </location>
</feature>
<name>A0A392S315_9FABA</name>
<evidence type="ECO:0000313" key="1">
    <source>
        <dbReference type="EMBL" id="MCI42594.1"/>
    </source>
</evidence>
<proteinExistence type="predicted"/>
<dbReference type="AlphaFoldDB" id="A0A392S315"/>
<evidence type="ECO:0000313" key="2">
    <source>
        <dbReference type="Proteomes" id="UP000265520"/>
    </source>
</evidence>
<accession>A0A392S315</accession>